<feature type="compositionally biased region" description="Polar residues" evidence="1">
    <location>
        <begin position="89"/>
        <end position="101"/>
    </location>
</feature>
<sequence length="163" mass="17887">MCCIENFGAKIPLPPSRLPLSIRSEAATKLPVNTSTTIPGDVCQTQSQLTVAVQMFAATPAQKDTFYAVAGTIADPPASDNDDAEGSKELQSTKLPPSSYSFCRISKQDDDPQHQSRLWQVGKLIMSDFREAEWYQNQGWVVVNISGEDEDKQQEESCVGQTT</sequence>
<proteinExistence type="predicted"/>
<evidence type="ECO:0000313" key="2">
    <source>
        <dbReference type="EMBL" id="ELQ32639.1"/>
    </source>
</evidence>
<accession>A0AA97NM20</accession>
<feature type="region of interest" description="Disordered" evidence="1">
    <location>
        <begin position="73"/>
        <end position="102"/>
    </location>
</feature>
<name>A0AA97NM20_PYRO3</name>
<organism evidence="2">
    <name type="scientific">Pyricularia oryzae (strain Y34)</name>
    <name type="common">Rice blast fungus</name>
    <name type="synonym">Magnaporthe oryzae</name>
    <dbReference type="NCBI Taxonomy" id="1143189"/>
    <lineage>
        <taxon>Eukaryota</taxon>
        <taxon>Fungi</taxon>
        <taxon>Dikarya</taxon>
        <taxon>Ascomycota</taxon>
        <taxon>Pezizomycotina</taxon>
        <taxon>Sordariomycetes</taxon>
        <taxon>Sordariomycetidae</taxon>
        <taxon>Magnaporthales</taxon>
        <taxon>Pyriculariaceae</taxon>
        <taxon>Pyricularia</taxon>
    </lineage>
</organism>
<evidence type="ECO:0000256" key="1">
    <source>
        <dbReference type="SAM" id="MobiDB-lite"/>
    </source>
</evidence>
<protein>
    <submittedName>
        <fullName evidence="2">Uncharacterized protein</fullName>
    </submittedName>
</protein>
<gene>
    <name evidence="2" type="ORF">OOU_Y34scaffold01080g1</name>
</gene>
<dbReference type="AlphaFoldDB" id="A0AA97NM20"/>
<dbReference type="EMBL" id="JH793693">
    <property type="protein sequence ID" value="ELQ32639.1"/>
    <property type="molecule type" value="Genomic_DNA"/>
</dbReference>
<dbReference type="Proteomes" id="UP000011086">
    <property type="component" value="Unassembled WGS sequence"/>
</dbReference>
<reference evidence="2" key="1">
    <citation type="journal article" date="2012" name="PLoS Genet.">
        <title>Comparative analysis of the genomes of two field isolates of the rice blast fungus Magnaporthe oryzae.</title>
        <authorList>
            <person name="Xue M."/>
            <person name="Yang J."/>
            <person name="Li Z."/>
            <person name="Hu S."/>
            <person name="Yao N."/>
            <person name="Dean R.A."/>
            <person name="Zhao W."/>
            <person name="Shen M."/>
            <person name="Zhang H."/>
            <person name="Li C."/>
            <person name="Liu L."/>
            <person name="Cao L."/>
            <person name="Xu X."/>
            <person name="Xing Y."/>
            <person name="Hsiang T."/>
            <person name="Zhang Z."/>
            <person name="Xu J.R."/>
            <person name="Peng Y.L."/>
        </authorList>
    </citation>
    <scope>NUCLEOTIDE SEQUENCE</scope>
    <source>
        <strain evidence="2">Y34</strain>
    </source>
</reference>